<protein>
    <recommendedName>
        <fullName evidence="2">Oxidoreductase molybdopterin-binding domain-containing protein</fullName>
    </recommendedName>
</protein>
<keyword evidence="4" id="KW-1185">Reference proteome</keyword>
<accession>A0A3D9HYC7</accession>
<dbReference type="Proteomes" id="UP000256845">
    <property type="component" value="Unassembled WGS sequence"/>
</dbReference>
<sequence length="166" mass="18309">MLLRNLALLLLLGLMPVAAQTGLAQPKDIILTVSGKIGDRDRQEGKSYNLAGLTEIGTAIITTSSPWISGRARFKGVLLRDLLTRLDASGHSKVIATAIDGYSTEIPAEDIANYDVLLAFEMNGVPLTPRDKGPLWIVYPLDDHPELSSVEVNYRWIWQLKSLEIR</sequence>
<feature type="domain" description="Oxidoreductase molybdopterin-binding" evidence="2">
    <location>
        <begin position="63"/>
        <end position="140"/>
    </location>
</feature>
<comment type="caution">
    <text evidence="3">The sequence shown here is derived from an EMBL/GenBank/DDBJ whole genome shotgun (WGS) entry which is preliminary data.</text>
</comment>
<keyword evidence="1" id="KW-0732">Signal</keyword>
<dbReference type="SUPFAM" id="SSF56524">
    <property type="entry name" value="Oxidoreductase molybdopterin-binding domain"/>
    <property type="match status" value="1"/>
</dbReference>
<reference evidence="3 4" key="1">
    <citation type="submission" date="2018-07" db="EMBL/GenBank/DDBJ databases">
        <title>Genomic Encyclopedia of Type Strains, Phase III (KMG-III): the genomes of soil and plant-associated and newly described type strains.</title>
        <authorList>
            <person name="Whitman W."/>
        </authorList>
    </citation>
    <scope>NUCLEOTIDE SEQUENCE [LARGE SCALE GENOMIC DNA]</scope>
    <source>
        <strain evidence="3 4">CECT 8488</strain>
    </source>
</reference>
<gene>
    <name evidence="3" type="ORF">DFP90_1011164</name>
</gene>
<name>A0A3D9HYC7_9PROT</name>
<dbReference type="InterPro" id="IPR000572">
    <property type="entry name" value="OxRdtase_Mopterin-bd_dom"/>
</dbReference>
<feature type="chain" id="PRO_5017592214" description="Oxidoreductase molybdopterin-binding domain-containing protein" evidence="1">
    <location>
        <begin position="20"/>
        <end position="166"/>
    </location>
</feature>
<evidence type="ECO:0000313" key="4">
    <source>
        <dbReference type="Proteomes" id="UP000256845"/>
    </source>
</evidence>
<evidence type="ECO:0000259" key="2">
    <source>
        <dbReference type="Pfam" id="PF00174"/>
    </source>
</evidence>
<dbReference type="EMBL" id="QRDW01000001">
    <property type="protein sequence ID" value="RED54361.1"/>
    <property type="molecule type" value="Genomic_DNA"/>
</dbReference>
<organism evidence="3 4">
    <name type="scientific">Aestuariispira insulae</name>
    <dbReference type="NCBI Taxonomy" id="1461337"/>
    <lineage>
        <taxon>Bacteria</taxon>
        <taxon>Pseudomonadati</taxon>
        <taxon>Pseudomonadota</taxon>
        <taxon>Alphaproteobacteria</taxon>
        <taxon>Rhodospirillales</taxon>
        <taxon>Kiloniellaceae</taxon>
        <taxon>Aestuariispira</taxon>
    </lineage>
</organism>
<dbReference type="Gene3D" id="3.90.420.10">
    <property type="entry name" value="Oxidoreductase, molybdopterin-binding domain"/>
    <property type="match status" value="1"/>
</dbReference>
<dbReference type="AlphaFoldDB" id="A0A3D9HYC7"/>
<evidence type="ECO:0000256" key="1">
    <source>
        <dbReference type="SAM" id="SignalP"/>
    </source>
</evidence>
<dbReference type="RefSeq" id="WP_181905206.1">
    <property type="nucleotide sequence ID" value="NZ_QRDW01000001.1"/>
</dbReference>
<dbReference type="InterPro" id="IPR036374">
    <property type="entry name" value="OxRdtase_Mopterin-bd_sf"/>
</dbReference>
<feature type="signal peptide" evidence="1">
    <location>
        <begin position="1"/>
        <end position="19"/>
    </location>
</feature>
<proteinExistence type="predicted"/>
<dbReference type="Pfam" id="PF00174">
    <property type="entry name" value="Oxidored_molyb"/>
    <property type="match status" value="1"/>
</dbReference>
<evidence type="ECO:0000313" key="3">
    <source>
        <dbReference type="EMBL" id="RED54361.1"/>
    </source>
</evidence>